<evidence type="ECO:0000256" key="4">
    <source>
        <dbReference type="ARBA" id="ARBA00023125"/>
    </source>
</evidence>
<dbReference type="SUPFAM" id="SSF81273">
    <property type="entry name" value="H-NS histone-like proteins"/>
    <property type="match status" value="1"/>
</dbReference>
<dbReference type="RefSeq" id="WP_390265340.1">
    <property type="nucleotide sequence ID" value="NZ_JBHUGH010000036.1"/>
</dbReference>
<dbReference type="Pfam" id="PF00816">
    <property type="entry name" value="Histone_HNS"/>
    <property type="match status" value="1"/>
</dbReference>
<gene>
    <name evidence="6" type="ORF">ACFSGJ_18555</name>
</gene>
<comment type="caution">
    <text evidence="6">The sequence shown here is derived from an EMBL/GenBank/DDBJ whole genome shotgun (WGS) entry which is preliminary data.</text>
</comment>
<evidence type="ECO:0000256" key="2">
    <source>
        <dbReference type="ARBA" id="ARBA00010610"/>
    </source>
</evidence>
<name>A0ABW4SB08_9RHOB</name>
<keyword evidence="3" id="KW-0963">Cytoplasm</keyword>
<dbReference type="SMART" id="SM00528">
    <property type="entry name" value="HNS"/>
    <property type="match status" value="1"/>
</dbReference>
<dbReference type="Gene3D" id="4.10.430.10">
    <property type="entry name" value="Histone-like protein H-NS, C-terminal domain"/>
    <property type="match status" value="1"/>
</dbReference>
<dbReference type="PANTHER" id="PTHR38097">
    <property type="match status" value="1"/>
</dbReference>
<keyword evidence="7" id="KW-1185">Reference proteome</keyword>
<comment type="subcellular location">
    <subcellularLocation>
        <location evidence="1">Cytoplasm</location>
        <location evidence="1">Nucleoid</location>
    </subcellularLocation>
</comment>
<sequence>MSVDLQSLSLKELKQLQKDVATAIQTFEERQKQETLQELEAIAKKRGFSLSELTAAIGKRRKPVAPKYAHPDNPELTWTGRGRQPRWVSEALAGGRKLDEFLIAS</sequence>
<dbReference type="InterPro" id="IPR037150">
    <property type="entry name" value="H-NS_C_dom_sf"/>
</dbReference>
<evidence type="ECO:0000256" key="3">
    <source>
        <dbReference type="ARBA" id="ARBA00022490"/>
    </source>
</evidence>
<organism evidence="6 7">
    <name type="scientific">Halodurantibacterium flavum</name>
    <dbReference type="NCBI Taxonomy" id="1382802"/>
    <lineage>
        <taxon>Bacteria</taxon>
        <taxon>Pseudomonadati</taxon>
        <taxon>Pseudomonadota</taxon>
        <taxon>Alphaproteobacteria</taxon>
        <taxon>Rhodobacterales</taxon>
        <taxon>Paracoccaceae</taxon>
        <taxon>Halodurantibacterium</taxon>
    </lineage>
</organism>
<evidence type="ECO:0000259" key="5">
    <source>
        <dbReference type="SMART" id="SM00528"/>
    </source>
</evidence>
<protein>
    <submittedName>
        <fullName evidence="6">H-NS family nucleoid-associated regulatory protein</fullName>
    </submittedName>
</protein>
<feature type="domain" description="DNA-binding protein H-NS-like C-terminal" evidence="5">
    <location>
        <begin position="58"/>
        <end position="103"/>
    </location>
</feature>
<dbReference type="Proteomes" id="UP001597353">
    <property type="component" value="Unassembled WGS sequence"/>
</dbReference>
<evidence type="ECO:0000256" key="1">
    <source>
        <dbReference type="ARBA" id="ARBA00004453"/>
    </source>
</evidence>
<dbReference type="PANTHER" id="PTHR38097:SF2">
    <property type="entry name" value="DNA-BINDING PROTEIN STPA"/>
    <property type="match status" value="1"/>
</dbReference>
<accession>A0ABW4SB08</accession>
<proteinExistence type="inferred from homology"/>
<reference evidence="7" key="1">
    <citation type="journal article" date="2019" name="Int. J. Syst. Evol. Microbiol.">
        <title>The Global Catalogue of Microorganisms (GCM) 10K type strain sequencing project: providing services to taxonomists for standard genome sequencing and annotation.</title>
        <authorList>
            <consortium name="The Broad Institute Genomics Platform"/>
            <consortium name="The Broad Institute Genome Sequencing Center for Infectious Disease"/>
            <person name="Wu L."/>
            <person name="Ma J."/>
        </authorList>
    </citation>
    <scope>NUCLEOTIDE SEQUENCE [LARGE SCALE GENOMIC DNA]</scope>
    <source>
        <strain evidence="7">CGMCC 4.7242</strain>
    </source>
</reference>
<keyword evidence="4" id="KW-0238">DNA-binding</keyword>
<evidence type="ECO:0000313" key="6">
    <source>
        <dbReference type="EMBL" id="MFD1914208.1"/>
    </source>
</evidence>
<dbReference type="InterPro" id="IPR027444">
    <property type="entry name" value="H-NS_C_dom"/>
</dbReference>
<evidence type="ECO:0000313" key="7">
    <source>
        <dbReference type="Proteomes" id="UP001597353"/>
    </source>
</evidence>
<dbReference type="EMBL" id="JBHUGH010000036">
    <property type="protein sequence ID" value="MFD1914208.1"/>
    <property type="molecule type" value="Genomic_DNA"/>
</dbReference>
<comment type="similarity">
    <text evidence="2">Belongs to the histone-like protein H-NS family.</text>
</comment>